<dbReference type="Gene3D" id="6.10.250.690">
    <property type="match status" value="1"/>
</dbReference>
<dbReference type="GO" id="GO:0000156">
    <property type="term" value="F:phosphorelay response regulator activity"/>
    <property type="evidence" value="ECO:0007669"/>
    <property type="project" value="TreeGrafter"/>
</dbReference>
<evidence type="ECO:0000256" key="5">
    <source>
        <dbReference type="ARBA" id="ARBA00023163"/>
    </source>
</evidence>
<sequence length="228" mass="26521">MALIYVIEDDEDINELLTYNFKKEGFEVKSFPNGKVAFEHIKEDKPDAVVLDLMMPEIDGLEFCKLVRSDKEISHTPLIMLTAKSTEIDKIVGLELGADDYVTKPFSFRELLARVKAVIRRSKSYHFPTSKPKYKFKDLEIIPEKFEVTIKGQHINLTITQFKLLLALVNAEGRVLSRDYILENIWKWDKDIYDRTIDVHIKKLREVLGDYGNCIKTVRGVGYKWECE</sequence>
<dbReference type="EMBL" id="CP001229">
    <property type="protein sequence ID" value="ACN99644.1"/>
    <property type="molecule type" value="Genomic_DNA"/>
</dbReference>
<keyword evidence="2" id="KW-0902">Two-component regulatory system</keyword>
<gene>
    <name evidence="10" type="ordered locus">SULAZ_1296</name>
</gene>
<evidence type="ECO:0000256" key="4">
    <source>
        <dbReference type="ARBA" id="ARBA00023125"/>
    </source>
</evidence>
<protein>
    <submittedName>
        <fullName evidence="10">Alkaline phosphatase synthesis transcriptional regulatory proteinphoP</fullName>
    </submittedName>
</protein>
<keyword evidence="5" id="KW-0804">Transcription</keyword>
<name>C1DVX6_SULAA</name>
<evidence type="ECO:0000259" key="9">
    <source>
        <dbReference type="PROSITE" id="PS51755"/>
    </source>
</evidence>
<dbReference type="AlphaFoldDB" id="C1DVX6"/>
<reference evidence="10 11" key="1">
    <citation type="journal article" date="2009" name="J. Bacteriol.">
        <title>Complete and draft genome sequences of six members of the Aquificales.</title>
        <authorList>
            <person name="Reysenbach A.L."/>
            <person name="Hamamura N."/>
            <person name="Podar M."/>
            <person name="Griffiths E."/>
            <person name="Ferreira S."/>
            <person name="Hochstein R."/>
            <person name="Heidelberg J."/>
            <person name="Johnson J."/>
            <person name="Mead D."/>
            <person name="Pohorille A."/>
            <person name="Sarmiento M."/>
            <person name="Schweighofer K."/>
            <person name="Seshadri R."/>
            <person name="Voytek M.A."/>
        </authorList>
    </citation>
    <scope>NUCLEOTIDE SEQUENCE [LARGE SCALE GENOMIC DNA]</scope>
    <source>
        <strain evidence="11">Az-Fu1 / DSM 15241 / OCM 825</strain>
    </source>
</reference>
<dbReference type="SUPFAM" id="SSF52172">
    <property type="entry name" value="CheY-like"/>
    <property type="match status" value="1"/>
</dbReference>
<dbReference type="Proteomes" id="UP000001369">
    <property type="component" value="Chromosome"/>
</dbReference>
<evidence type="ECO:0000256" key="7">
    <source>
        <dbReference type="PROSITE-ProRule" id="PRU01091"/>
    </source>
</evidence>
<evidence type="ECO:0000256" key="3">
    <source>
        <dbReference type="ARBA" id="ARBA00023015"/>
    </source>
</evidence>
<dbReference type="InterPro" id="IPR011006">
    <property type="entry name" value="CheY-like_superfamily"/>
</dbReference>
<dbReference type="GO" id="GO:0032993">
    <property type="term" value="C:protein-DNA complex"/>
    <property type="evidence" value="ECO:0007669"/>
    <property type="project" value="TreeGrafter"/>
</dbReference>
<dbReference type="HOGENOM" id="CLU_000445_30_4_0"/>
<dbReference type="GO" id="GO:0005829">
    <property type="term" value="C:cytosol"/>
    <property type="evidence" value="ECO:0007669"/>
    <property type="project" value="TreeGrafter"/>
</dbReference>
<evidence type="ECO:0000313" key="11">
    <source>
        <dbReference type="Proteomes" id="UP000001369"/>
    </source>
</evidence>
<dbReference type="Gene3D" id="3.40.50.2300">
    <property type="match status" value="1"/>
</dbReference>
<dbReference type="FunFam" id="3.40.50.2300:FF:000001">
    <property type="entry name" value="DNA-binding response regulator PhoB"/>
    <property type="match status" value="1"/>
</dbReference>
<dbReference type="CDD" id="cd19937">
    <property type="entry name" value="REC_OmpR_BsPhoP-like"/>
    <property type="match status" value="1"/>
</dbReference>
<dbReference type="InterPro" id="IPR036388">
    <property type="entry name" value="WH-like_DNA-bd_sf"/>
</dbReference>
<dbReference type="OrthoDB" id="9790454at2"/>
<dbReference type="InterPro" id="IPR001789">
    <property type="entry name" value="Sig_transdc_resp-reg_receiver"/>
</dbReference>
<feature type="modified residue" description="4-aspartylphosphate" evidence="6">
    <location>
        <position position="52"/>
    </location>
</feature>
<keyword evidence="3" id="KW-0805">Transcription regulation</keyword>
<dbReference type="PANTHER" id="PTHR48111:SF40">
    <property type="entry name" value="PHOSPHATE REGULON TRANSCRIPTIONAL REGULATORY PROTEIN PHOB"/>
    <property type="match status" value="1"/>
</dbReference>
<dbReference type="GO" id="GO:0006355">
    <property type="term" value="P:regulation of DNA-templated transcription"/>
    <property type="evidence" value="ECO:0007669"/>
    <property type="project" value="InterPro"/>
</dbReference>
<dbReference type="RefSeq" id="WP_012674954.1">
    <property type="nucleotide sequence ID" value="NC_012438.1"/>
</dbReference>
<dbReference type="GO" id="GO:0000976">
    <property type="term" value="F:transcription cis-regulatory region binding"/>
    <property type="evidence" value="ECO:0007669"/>
    <property type="project" value="TreeGrafter"/>
</dbReference>
<dbReference type="Pfam" id="PF00486">
    <property type="entry name" value="Trans_reg_C"/>
    <property type="match status" value="1"/>
</dbReference>
<proteinExistence type="predicted"/>
<keyword evidence="11" id="KW-1185">Reference proteome</keyword>
<feature type="domain" description="OmpR/PhoB-type" evidence="9">
    <location>
        <begin position="131"/>
        <end position="227"/>
    </location>
</feature>
<accession>C1DVX6</accession>
<dbReference type="STRING" id="204536.SULAZ_1296"/>
<dbReference type="CDD" id="cd00383">
    <property type="entry name" value="trans_reg_C"/>
    <property type="match status" value="1"/>
</dbReference>
<dbReference type="InterPro" id="IPR001867">
    <property type="entry name" value="OmpR/PhoB-type_DNA-bd"/>
</dbReference>
<keyword evidence="1 6" id="KW-0597">Phosphoprotein</keyword>
<dbReference type="PROSITE" id="PS51755">
    <property type="entry name" value="OMPR_PHOB"/>
    <property type="match status" value="1"/>
</dbReference>
<dbReference type="SMART" id="SM00862">
    <property type="entry name" value="Trans_reg_C"/>
    <property type="match status" value="1"/>
</dbReference>
<organism evidence="10 11">
    <name type="scientific">Sulfurihydrogenibium azorense (strain DSM 15241 / OCM 825 / Az-Fu1)</name>
    <dbReference type="NCBI Taxonomy" id="204536"/>
    <lineage>
        <taxon>Bacteria</taxon>
        <taxon>Pseudomonadati</taxon>
        <taxon>Aquificota</taxon>
        <taxon>Aquificia</taxon>
        <taxon>Aquificales</taxon>
        <taxon>Hydrogenothermaceae</taxon>
        <taxon>Sulfurihydrogenibium</taxon>
    </lineage>
</organism>
<dbReference type="SMART" id="SM00448">
    <property type="entry name" value="REC"/>
    <property type="match status" value="1"/>
</dbReference>
<dbReference type="Pfam" id="PF00072">
    <property type="entry name" value="Response_reg"/>
    <property type="match status" value="1"/>
</dbReference>
<evidence type="ECO:0000256" key="1">
    <source>
        <dbReference type="ARBA" id="ARBA00022553"/>
    </source>
</evidence>
<keyword evidence="4 7" id="KW-0238">DNA-binding</keyword>
<dbReference type="KEGG" id="saf:SULAZ_1296"/>
<evidence type="ECO:0000313" key="10">
    <source>
        <dbReference type="EMBL" id="ACN99644.1"/>
    </source>
</evidence>
<dbReference type="Gene3D" id="1.10.10.10">
    <property type="entry name" value="Winged helix-like DNA-binding domain superfamily/Winged helix DNA-binding domain"/>
    <property type="match status" value="1"/>
</dbReference>
<dbReference type="SUPFAM" id="SSF46894">
    <property type="entry name" value="C-terminal effector domain of the bipartite response regulators"/>
    <property type="match status" value="1"/>
</dbReference>
<evidence type="ECO:0000256" key="6">
    <source>
        <dbReference type="PROSITE-ProRule" id="PRU00169"/>
    </source>
</evidence>
<dbReference type="PANTHER" id="PTHR48111">
    <property type="entry name" value="REGULATOR OF RPOS"/>
    <property type="match status" value="1"/>
</dbReference>
<dbReference type="InterPro" id="IPR039420">
    <property type="entry name" value="WalR-like"/>
</dbReference>
<feature type="domain" description="Response regulatory" evidence="8">
    <location>
        <begin position="3"/>
        <end position="119"/>
    </location>
</feature>
<dbReference type="InterPro" id="IPR016032">
    <property type="entry name" value="Sig_transdc_resp-reg_C-effctor"/>
</dbReference>
<feature type="DNA-binding region" description="OmpR/PhoB-type" evidence="7">
    <location>
        <begin position="131"/>
        <end position="227"/>
    </location>
</feature>
<dbReference type="PROSITE" id="PS50110">
    <property type="entry name" value="RESPONSE_REGULATORY"/>
    <property type="match status" value="1"/>
</dbReference>
<evidence type="ECO:0000256" key="2">
    <source>
        <dbReference type="ARBA" id="ARBA00023012"/>
    </source>
</evidence>
<dbReference type="eggNOG" id="COG0745">
    <property type="taxonomic scope" value="Bacteria"/>
</dbReference>
<evidence type="ECO:0000259" key="8">
    <source>
        <dbReference type="PROSITE" id="PS50110"/>
    </source>
</evidence>